<keyword evidence="6 7" id="KW-0472">Membrane</keyword>
<keyword evidence="3" id="KW-1003">Cell membrane</keyword>
<gene>
    <name evidence="9" type="ORF">J2S03_001453</name>
</gene>
<dbReference type="Proteomes" id="UP001232973">
    <property type="component" value="Unassembled WGS sequence"/>
</dbReference>
<dbReference type="PANTHER" id="PTHR23513">
    <property type="entry name" value="INTEGRAL MEMBRANE EFFLUX PROTEIN-RELATED"/>
    <property type="match status" value="1"/>
</dbReference>
<evidence type="ECO:0000313" key="10">
    <source>
        <dbReference type="Proteomes" id="UP001232973"/>
    </source>
</evidence>
<dbReference type="InterPro" id="IPR010290">
    <property type="entry name" value="TM_effector"/>
</dbReference>
<dbReference type="SUPFAM" id="SSF103473">
    <property type="entry name" value="MFS general substrate transporter"/>
    <property type="match status" value="1"/>
</dbReference>
<dbReference type="CDD" id="cd06173">
    <property type="entry name" value="MFS_MefA_like"/>
    <property type="match status" value="1"/>
</dbReference>
<feature type="transmembrane region" description="Helical" evidence="7">
    <location>
        <begin position="261"/>
        <end position="279"/>
    </location>
</feature>
<sequence length="387" mass="41493">MQTETRHQSNSALLMAVLLMAALLPNILLAPIAGVLVDRWPKRLTMLVTDYVRFALLGLLTLLSTHHWTLPWVLIAFNLLLSAAGTVFRPATVVLQKEIVSNDLLLEANSVQNIGQKTTEILGPAVGGVLIGLFGTTTVFSINAGTFLVSALSLTILRAAEPPRIRGSLKPQALYGDIQAGMRVYLSIPYAKALTPFLLMYNFPIAAIEFLIVKFVANALHDASNHGAFIVGVFNTCLAAGELTGGFFVSRVSRLWPRERLPIICMSITALCVVAIGFLRQPVVIAALFFVSGFFMIITNTAYFTGIQQDTPSAALGRMYALLIALFQGVIPLSQLVFGAAAAVLPVGSLLSTAGGLAFLGACSAWMHPDIRRPPAQTPSALEESMS</sequence>
<evidence type="ECO:0000259" key="8">
    <source>
        <dbReference type="PROSITE" id="PS50850"/>
    </source>
</evidence>
<feature type="transmembrane region" description="Helical" evidence="7">
    <location>
        <begin position="319"/>
        <end position="338"/>
    </location>
</feature>
<keyword evidence="2" id="KW-0813">Transport</keyword>
<dbReference type="Pfam" id="PF05977">
    <property type="entry name" value="MFS_3"/>
    <property type="match status" value="1"/>
</dbReference>
<evidence type="ECO:0000256" key="3">
    <source>
        <dbReference type="ARBA" id="ARBA00022475"/>
    </source>
</evidence>
<keyword evidence="10" id="KW-1185">Reference proteome</keyword>
<feature type="transmembrane region" description="Helical" evidence="7">
    <location>
        <begin position="229"/>
        <end position="249"/>
    </location>
</feature>
<evidence type="ECO:0000256" key="4">
    <source>
        <dbReference type="ARBA" id="ARBA00022692"/>
    </source>
</evidence>
<organism evidence="9 10">
    <name type="scientific">Alicyclobacillus cycloheptanicus</name>
    <dbReference type="NCBI Taxonomy" id="1457"/>
    <lineage>
        <taxon>Bacteria</taxon>
        <taxon>Bacillati</taxon>
        <taxon>Bacillota</taxon>
        <taxon>Bacilli</taxon>
        <taxon>Bacillales</taxon>
        <taxon>Alicyclobacillaceae</taxon>
        <taxon>Alicyclobacillus</taxon>
    </lineage>
</organism>
<name>A0ABT9XH24_9BACL</name>
<dbReference type="InterPro" id="IPR036259">
    <property type="entry name" value="MFS_trans_sf"/>
</dbReference>
<dbReference type="PROSITE" id="PS50850">
    <property type="entry name" value="MFS"/>
    <property type="match status" value="1"/>
</dbReference>
<dbReference type="PANTHER" id="PTHR23513:SF6">
    <property type="entry name" value="MAJOR FACILITATOR SUPERFAMILY ASSOCIATED DOMAIN-CONTAINING PROTEIN"/>
    <property type="match status" value="1"/>
</dbReference>
<keyword evidence="4 7" id="KW-0812">Transmembrane</keyword>
<feature type="transmembrane region" description="Helical" evidence="7">
    <location>
        <begin position="285"/>
        <end position="307"/>
    </location>
</feature>
<evidence type="ECO:0000256" key="7">
    <source>
        <dbReference type="SAM" id="Phobius"/>
    </source>
</evidence>
<feature type="transmembrane region" description="Helical" evidence="7">
    <location>
        <begin position="197"/>
        <end position="217"/>
    </location>
</feature>
<feature type="transmembrane region" description="Helical" evidence="7">
    <location>
        <begin position="12"/>
        <end position="37"/>
    </location>
</feature>
<proteinExistence type="predicted"/>
<evidence type="ECO:0000256" key="1">
    <source>
        <dbReference type="ARBA" id="ARBA00004651"/>
    </source>
</evidence>
<feature type="domain" description="Major facilitator superfamily (MFS) profile" evidence="8">
    <location>
        <begin position="1"/>
        <end position="373"/>
    </location>
</feature>
<evidence type="ECO:0000256" key="5">
    <source>
        <dbReference type="ARBA" id="ARBA00022989"/>
    </source>
</evidence>
<protein>
    <submittedName>
        <fullName evidence="9">MFS family permease</fullName>
    </submittedName>
</protein>
<feature type="transmembrane region" description="Helical" evidence="7">
    <location>
        <begin position="344"/>
        <end position="367"/>
    </location>
</feature>
<comment type="subcellular location">
    <subcellularLocation>
        <location evidence="1">Cell membrane</location>
        <topology evidence="1">Multi-pass membrane protein</topology>
    </subcellularLocation>
</comment>
<reference evidence="9 10" key="1">
    <citation type="submission" date="2023-07" db="EMBL/GenBank/DDBJ databases">
        <title>Genomic Encyclopedia of Type Strains, Phase IV (KMG-IV): sequencing the most valuable type-strain genomes for metagenomic binning, comparative biology and taxonomic classification.</title>
        <authorList>
            <person name="Goeker M."/>
        </authorList>
    </citation>
    <scope>NUCLEOTIDE SEQUENCE [LARGE SCALE GENOMIC DNA]</scope>
    <source>
        <strain evidence="9 10">DSM 4006</strain>
    </source>
</reference>
<accession>A0ABT9XH24</accession>
<dbReference type="EMBL" id="JAUSTP010000009">
    <property type="protein sequence ID" value="MDQ0189608.1"/>
    <property type="molecule type" value="Genomic_DNA"/>
</dbReference>
<keyword evidence="5 7" id="KW-1133">Transmembrane helix</keyword>
<evidence type="ECO:0000313" key="9">
    <source>
        <dbReference type="EMBL" id="MDQ0189608.1"/>
    </source>
</evidence>
<dbReference type="InterPro" id="IPR020846">
    <property type="entry name" value="MFS_dom"/>
</dbReference>
<dbReference type="Gene3D" id="1.20.1250.20">
    <property type="entry name" value="MFS general substrate transporter like domains"/>
    <property type="match status" value="1"/>
</dbReference>
<evidence type="ECO:0000256" key="2">
    <source>
        <dbReference type="ARBA" id="ARBA00022448"/>
    </source>
</evidence>
<comment type="caution">
    <text evidence="9">The sequence shown here is derived from an EMBL/GenBank/DDBJ whole genome shotgun (WGS) entry which is preliminary data.</text>
</comment>
<evidence type="ECO:0000256" key="6">
    <source>
        <dbReference type="ARBA" id="ARBA00023136"/>
    </source>
</evidence>